<evidence type="ECO:0000259" key="1">
    <source>
        <dbReference type="Pfam" id="PF25872"/>
    </source>
</evidence>
<accession>A0ABS5A991</accession>
<comment type="caution">
    <text evidence="2">The sequence shown here is derived from an EMBL/GenBank/DDBJ whole genome shotgun (WGS) entry which is preliminary data.</text>
</comment>
<dbReference type="Gene3D" id="1.25.40.10">
    <property type="entry name" value="Tetratricopeptide repeat domain"/>
    <property type="match status" value="1"/>
</dbReference>
<dbReference type="RefSeq" id="WP_143342409.1">
    <property type="nucleotide sequence ID" value="NZ_JAGIOO010000001.1"/>
</dbReference>
<organism evidence="2 3">
    <name type="scientific">Crossiella equi</name>
    <dbReference type="NCBI Taxonomy" id="130796"/>
    <lineage>
        <taxon>Bacteria</taxon>
        <taxon>Bacillati</taxon>
        <taxon>Actinomycetota</taxon>
        <taxon>Actinomycetes</taxon>
        <taxon>Pseudonocardiales</taxon>
        <taxon>Pseudonocardiaceae</taxon>
        <taxon>Crossiella</taxon>
    </lineage>
</organism>
<proteinExistence type="predicted"/>
<feature type="domain" description="Winged helix-turn-helix" evidence="1">
    <location>
        <begin position="93"/>
        <end position="167"/>
    </location>
</feature>
<dbReference type="EMBL" id="JAGIOO010000001">
    <property type="protein sequence ID" value="MBP2473164.1"/>
    <property type="molecule type" value="Genomic_DNA"/>
</dbReference>
<dbReference type="Proteomes" id="UP001519363">
    <property type="component" value="Unassembled WGS sequence"/>
</dbReference>
<protein>
    <recommendedName>
        <fullName evidence="1">Winged helix-turn-helix domain-containing protein</fullName>
    </recommendedName>
</protein>
<sequence>MTLLAERAAASATDFQITEHNQGAAIQLCQRLDGIPLAIELAAVRLSSLSLEEILDRLDDRFRLLTGGGARIAPRYQQTLRGVVDWSYELCSEHEQLLWARLSVFSGGFDLAGAETVCSGEGIAREEVMDLLAGLVHKSILAASSGGDRTRYRLLETIRQYGQQRLRDLGQDAALRRRHRDYYQGMAAQAAAQWCSPREVEWLSRLQQELPNLRVALDFCITRPDQVQAGVEIAANLTRTRFWIFSSTISEGRHWLERTLALDPYPPHPLRAGATALGAWIALCQGDQQAADTFLADCRDLAQHLGDSDALPAVMFVEGAHAMLVRRDPQAITVLAQARNQFRHLGAVGDAHMTTMLWAMAAAFLGDRDTALATSSEYLAEAEAHQAAWAQSWALWCAGLTELRHGKPHRAVVLFRKSLGRQHDIDDRWGPMWSIEALAWATAAIGHHDHAAWLLGAAHRLRQTIGVVLAGLGPFHDAHIKTDRLVRHTLGAQVYTTVFDQGVNARDAIRLALDEVVVTVKG</sequence>
<keyword evidence="3" id="KW-1185">Reference proteome</keyword>
<gene>
    <name evidence="2" type="ORF">JOF53_002036</name>
</gene>
<dbReference type="Pfam" id="PF25872">
    <property type="entry name" value="HTH_77"/>
    <property type="match status" value="1"/>
</dbReference>
<dbReference type="PANTHER" id="PTHR47691">
    <property type="entry name" value="REGULATOR-RELATED"/>
    <property type="match status" value="1"/>
</dbReference>
<name>A0ABS5A991_9PSEU</name>
<evidence type="ECO:0000313" key="2">
    <source>
        <dbReference type="EMBL" id="MBP2473164.1"/>
    </source>
</evidence>
<dbReference type="InterPro" id="IPR011990">
    <property type="entry name" value="TPR-like_helical_dom_sf"/>
</dbReference>
<reference evidence="2 3" key="1">
    <citation type="submission" date="2021-03" db="EMBL/GenBank/DDBJ databases">
        <title>Sequencing the genomes of 1000 actinobacteria strains.</title>
        <authorList>
            <person name="Klenk H.-P."/>
        </authorList>
    </citation>
    <scope>NUCLEOTIDE SEQUENCE [LARGE SCALE GENOMIC DNA]</scope>
    <source>
        <strain evidence="2 3">DSM 44580</strain>
    </source>
</reference>
<dbReference type="SUPFAM" id="SSF48452">
    <property type="entry name" value="TPR-like"/>
    <property type="match status" value="1"/>
</dbReference>
<dbReference type="InterPro" id="IPR058852">
    <property type="entry name" value="HTH_77"/>
</dbReference>
<evidence type="ECO:0000313" key="3">
    <source>
        <dbReference type="Proteomes" id="UP001519363"/>
    </source>
</evidence>
<dbReference type="PANTHER" id="PTHR47691:SF3">
    <property type="entry name" value="HTH-TYPE TRANSCRIPTIONAL REGULATOR RV0890C-RELATED"/>
    <property type="match status" value="1"/>
</dbReference>